<dbReference type="EMBL" id="JAPDRQ010000101">
    <property type="protein sequence ID" value="KAJ9655254.1"/>
    <property type="molecule type" value="Genomic_DNA"/>
</dbReference>
<evidence type="ECO:0000313" key="1">
    <source>
        <dbReference type="EMBL" id="KAJ9655254.1"/>
    </source>
</evidence>
<dbReference type="Proteomes" id="UP001172386">
    <property type="component" value="Unassembled WGS sequence"/>
</dbReference>
<proteinExistence type="predicted"/>
<gene>
    <name evidence="1" type="ORF">H2198_005870</name>
</gene>
<sequence length="583" mass="61740">MSIVALADDAKTSATSEVLQDIINRHGITLSNPTDASAYLVVLQSADVTAQLVDDLPDFIDPRLAPTPTASPRVCTRPSKSQDTFNCWSHHTSLRTSTPTSNILHGLKLAIKDNISVAGIPYTCGTFPQLANPKVGEYPLPSIDAVVVKRVLDADAEIIGTSTCENYSLTPMSYTSANGPVDNPWLRGYNAGGSSSGNACLLGLQRAKQLGVQGIPEIPYPDAALGGDQAGSIRLPASYCGVYGLKPTHGLVPYTGIAGLHPMIDHTGPMANTLEDIAKILTAIAGYDGIDPRCTAECPLRENVRQYHDELAAFSGATSDLKQLGKGMKVGIITEALTSPVTSSEVAKVVEEAAMKHFAAAGAIVDRVSVPMHLLAPAIWTAASRTHMSSLTCAGRPPDLLSHNMPHWAPQWPMSQEMFDLLTIANPAVPNIILAETFLTGKFSPAQQSKANRHVFQLRAAYDMALAEYDVLVLPTAPTVAPPMPNLNEGEGSVIEKMRIAVGSTNHTCPFNITGHPGLSLPCGWGRASGGTPWPATNRTGPEGWLPVGMQVVGRRWDEMTVLKAAKVFEAGGGGLGQWPGVA</sequence>
<evidence type="ECO:0000313" key="2">
    <source>
        <dbReference type="Proteomes" id="UP001172386"/>
    </source>
</evidence>
<protein>
    <submittedName>
        <fullName evidence="1">Uncharacterized protein</fullName>
    </submittedName>
</protein>
<accession>A0ACC3A4Q5</accession>
<name>A0ACC3A4Q5_9EURO</name>
<comment type="caution">
    <text evidence="1">The sequence shown here is derived from an EMBL/GenBank/DDBJ whole genome shotgun (WGS) entry which is preliminary data.</text>
</comment>
<organism evidence="1 2">
    <name type="scientific">Neophaeococcomyces mojaviensis</name>
    <dbReference type="NCBI Taxonomy" id="3383035"/>
    <lineage>
        <taxon>Eukaryota</taxon>
        <taxon>Fungi</taxon>
        <taxon>Dikarya</taxon>
        <taxon>Ascomycota</taxon>
        <taxon>Pezizomycotina</taxon>
        <taxon>Eurotiomycetes</taxon>
        <taxon>Chaetothyriomycetidae</taxon>
        <taxon>Chaetothyriales</taxon>
        <taxon>Chaetothyriales incertae sedis</taxon>
        <taxon>Neophaeococcomyces</taxon>
    </lineage>
</organism>
<reference evidence="1" key="1">
    <citation type="submission" date="2022-10" db="EMBL/GenBank/DDBJ databases">
        <title>Culturing micro-colonial fungi from biological soil crusts in the Mojave desert and describing Neophaeococcomyces mojavensis, and introducing the new genera and species Taxawa tesnikishii.</title>
        <authorList>
            <person name="Kurbessoian T."/>
            <person name="Stajich J.E."/>
        </authorList>
    </citation>
    <scope>NUCLEOTIDE SEQUENCE</scope>
    <source>
        <strain evidence="1">JES_112</strain>
    </source>
</reference>
<keyword evidence="2" id="KW-1185">Reference proteome</keyword>